<dbReference type="GO" id="GO:0005886">
    <property type="term" value="C:plasma membrane"/>
    <property type="evidence" value="ECO:0007669"/>
    <property type="project" value="UniProtKB-ARBA"/>
</dbReference>
<feature type="transmembrane region" description="Helical" evidence="6">
    <location>
        <begin position="68"/>
        <end position="85"/>
    </location>
</feature>
<keyword evidence="5 6" id="KW-0472">Membrane</keyword>
<evidence type="ECO:0000256" key="6">
    <source>
        <dbReference type="SAM" id="Phobius"/>
    </source>
</evidence>
<evidence type="ECO:0000256" key="2">
    <source>
        <dbReference type="ARBA" id="ARBA00008564"/>
    </source>
</evidence>
<evidence type="ECO:0000256" key="4">
    <source>
        <dbReference type="ARBA" id="ARBA00022989"/>
    </source>
</evidence>
<dbReference type="AlphaFoldDB" id="A0A5C4XTK8"/>
<evidence type="ECO:0000256" key="3">
    <source>
        <dbReference type="ARBA" id="ARBA00022692"/>
    </source>
</evidence>
<feature type="transmembrane region" description="Helical" evidence="6">
    <location>
        <begin position="38"/>
        <end position="56"/>
    </location>
</feature>
<comment type="similarity">
    <text evidence="2">Belongs to the CbiQ family.</text>
</comment>
<dbReference type="Proteomes" id="UP000311605">
    <property type="component" value="Unassembled WGS sequence"/>
</dbReference>
<organism evidence="7 8">
    <name type="scientific">Aliirhizobium smilacinae</name>
    <dbReference type="NCBI Taxonomy" id="1395944"/>
    <lineage>
        <taxon>Bacteria</taxon>
        <taxon>Pseudomonadati</taxon>
        <taxon>Pseudomonadota</taxon>
        <taxon>Alphaproteobacteria</taxon>
        <taxon>Hyphomicrobiales</taxon>
        <taxon>Rhizobiaceae</taxon>
        <taxon>Aliirhizobium</taxon>
    </lineage>
</organism>
<evidence type="ECO:0000313" key="8">
    <source>
        <dbReference type="Proteomes" id="UP000311605"/>
    </source>
</evidence>
<accession>A0A5C4XTK8</accession>
<keyword evidence="8" id="KW-1185">Reference proteome</keyword>
<dbReference type="Pfam" id="PF02361">
    <property type="entry name" value="CbiQ"/>
    <property type="match status" value="1"/>
</dbReference>
<reference evidence="7 8" key="1">
    <citation type="submission" date="2019-06" db="EMBL/GenBank/DDBJ databases">
        <title>The draft genome of Rhizobium smilacinae PTYR-5.</title>
        <authorList>
            <person name="Liu L."/>
            <person name="Li L."/>
            <person name="Zhang X."/>
        </authorList>
    </citation>
    <scope>NUCLEOTIDE SEQUENCE [LARGE SCALE GENOMIC DNA]</scope>
    <source>
        <strain evidence="7 8">PTYR-5</strain>
    </source>
</reference>
<name>A0A5C4XTK8_9HYPH</name>
<comment type="caution">
    <text evidence="7">The sequence shown here is derived from an EMBL/GenBank/DDBJ whole genome shotgun (WGS) entry which is preliminary data.</text>
</comment>
<dbReference type="PANTHER" id="PTHR33514">
    <property type="entry name" value="PROTEIN ABCI12, CHLOROPLASTIC"/>
    <property type="match status" value="1"/>
</dbReference>
<gene>
    <name evidence="7" type="ORF">FHP24_06635</name>
</gene>
<sequence>MRSLHIEGDSVLHRLPAGVKLATLAVISLVLFKIDIPGLLAVAALAGLVGHALLRISTAEIWHRMRPFALIVVVVALFTAVFSGTTEGLTAFFRLAALALFASLVTATTTTGDFIDVITKAAMPLERLGVLRAQDVGLSIGLVIRFVPEILSRYEIIRDAHYARGLKPRPLSIIVPLIITTLRSADEIAVAIDARGIRSQK</sequence>
<comment type="subcellular location">
    <subcellularLocation>
        <location evidence="1">Membrane</location>
        <topology evidence="1">Multi-pass membrane protein</topology>
    </subcellularLocation>
</comment>
<dbReference type="CDD" id="cd16914">
    <property type="entry name" value="EcfT"/>
    <property type="match status" value="1"/>
</dbReference>
<protein>
    <submittedName>
        <fullName evidence="7">Energy-coupling factor transporter transmembrane protein EcfT</fullName>
    </submittedName>
</protein>
<keyword evidence="4 6" id="KW-1133">Transmembrane helix</keyword>
<evidence type="ECO:0000256" key="5">
    <source>
        <dbReference type="ARBA" id="ARBA00023136"/>
    </source>
</evidence>
<evidence type="ECO:0000256" key="1">
    <source>
        <dbReference type="ARBA" id="ARBA00004141"/>
    </source>
</evidence>
<dbReference type="InterPro" id="IPR003339">
    <property type="entry name" value="ABC/ECF_trnsptr_transmembrane"/>
</dbReference>
<proteinExistence type="inferred from homology"/>
<dbReference type="OrthoDB" id="5868344at2"/>
<keyword evidence="3 6" id="KW-0812">Transmembrane</keyword>
<dbReference type="EMBL" id="VDMN01000001">
    <property type="protein sequence ID" value="TNM65900.1"/>
    <property type="molecule type" value="Genomic_DNA"/>
</dbReference>
<evidence type="ECO:0000313" key="7">
    <source>
        <dbReference type="EMBL" id="TNM65900.1"/>
    </source>
</evidence>
<dbReference type="RefSeq" id="WP_139674583.1">
    <property type="nucleotide sequence ID" value="NZ_VDMN01000001.1"/>
</dbReference>
<dbReference type="PANTHER" id="PTHR33514:SF13">
    <property type="entry name" value="PROTEIN ABCI12, CHLOROPLASTIC"/>
    <property type="match status" value="1"/>
</dbReference>